<feature type="region of interest" description="Disordered" evidence="1">
    <location>
        <begin position="47"/>
        <end position="86"/>
    </location>
</feature>
<accession>A0ABW0F624</accession>
<feature type="region of interest" description="Disordered" evidence="1">
    <location>
        <begin position="153"/>
        <end position="172"/>
    </location>
</feature>
<comment type="caution">
    <text evidence="3">The sequence shown here is derived from an EMBL/GenBank/DDBJ whole genome shotgun (WGS) entry which is preliminary data.</text>
</comment>
<evidence type="ECO:0000313" key="4">
    <source>
        <dbReference type="Proteomes" id="UP001595976"/>
    </source>
</evidence>
<proteinExistence type="predicted"/>
<organism evidence="3 4">
    <name type="scientific">Bosea minatitlanensis</name>
    <dbReference type="NCBI Taxonomy" id="128782"/>
    <lineage>
        <taxon>Bacteria</taxon>
        <taxon>Pseudomonadati</taxon>
        <taxon>Pseudomonadota</taxon>
        <taxon>Alphaproteobacteria</taxon>
        <taxon>Hyphomicrobiales</taxon>
        <taxon>Boseaceae</taxon>
        <taxon>Bosea</taxon>
    </lineage>
</organism>
<evidence type="ECO:0000256" key="1">
    <source>
        <dbReference type="SAM" id="MobiDB-lite"/>
    </source>
</evidence>
<feature type="compositionally biased region" description="Pro residues" evidence="1">
    <location>
        <begin position="163"/>
        <end position="172"/>
    </location>
</feature>
<gene>
    <name evidence="3" type="ORF">ACFPK2_18125</name>
</gene>
<reference evidence="4" key="1">
    <citation type="journal article" date="2019" name="Int. J. Syst. Evol. Microbiol.">
        <title>The Global Catalogue of Microorganisms (GCM) 10K type strain sequencing project: providing services to taxonomists for standard genome sequencing and annotation.</title>
        <authorList>
            <consortium name="The Broad Institute Genomics Platform"/>
            <consortium name="The Broad Institute Genome Sequencing Center for Infectious Disease"/>
            <person name="Wu L."/>
            <person name="Ma J."/>
        </authorList>
    </citation>
    <scope>NUCLEOTIDE SEQUENCE [LARGE SCALE GENOMIC DNA]</scope>
    <source>
        <strain evidence="4">CGMCC 1.15643</strain>
    </source>
</reference>
<sequence length="172" mass="17868">MARAGLARFAIVTALTLPGASQAQAAGLFDSLARAIFGGPRLHATPIYEQDEPLRRPARRRPPEVAAKPKPAAVRLDPAADPDWHLKDPTLRRGDIVVTRRGILVYRGRSADAPAAGDFAALGGTPGDRGWKERLQAAAAGGRSFFRATAPGAAATASLGQPAPGPAEPAAR</sequence>
<evidence type="ECO:0000313" key="3">
    <source>
        <dbReference type="EMBL" id="MFC5294912.1"/>
    </source>
</evidence>
<feature type="chain" id="PRO_5045888896" evidence="2">
    <location>
        <begin position="26"/>
        <end position="172"/>
    </location>
</feature>
<dbReference type="Proteomes" id="UP001595976">
    <property type="component" value="Unassembled WGS sequence"/>
</dbReference>
<dbReference type="RefSeq" id="WP_158443614.1">
    <property type="nucleotide sequence ID" value="NZ_JAOAOS010000003.1"/>
</dbReference>
<keyword evidence="2" id="KW-0732">Signal</keyword>
<feature type="compositionally biased region" description="Low complexity" evidence="1">
    <location>
        <begin position="64"/>
        <end position="76"/>
    </location>
</feature>
<dbReference type="EMBL" id="JBHSLI010000007">
    <property type="protein sequence ID" value="MFC5294912.1"/>
    <property type="molecule type" value="Genomic_DNA"/>
</dbReference>
<name>A0ABW0F624_9HYPH</name>
<feature type="signal peptide" evidence="2">
    <location>
        <begin position="1"/>
        <end position="25"/>
    </location>
</feature>
<keyword evidence="4" id="KW-1185">Reference proteome</keyword>
<protein>
    <submittedName>
        <fullName evidence="3">Uncharacterized protein</fullName>
    </submittedName>
</protein>
<evidence type="ECO:0000256" key="2">
    <source>
        <dbReference type="SAM" id="SignalP"/>
    </source>
</evidence>